<evidence type="ECO:0000313" key="3">
    <source>
        <dbReference type="Proteomes" id="UP001597493"/>
    </source>
</evidence>
<organism evidence="2 3">
    <name type="scientific">Paenibacillus thailandensis</name>
    <dbReference type="NCBI Taxonomy" id="393250"/>
    <lineage>
        <taxon>Bacteria</taxon>
        <taxon>Bacillati</taxon>
        <taxon>Bacillota</taxon>
        <taxon>Bacilli</taxon>
        <taxon>Bacillales</taxon>
        <taxon>Paenibacillaceae</taxon>
        <taxon>Paenibacillus</taxon>
    </lineage>
</organism>
<evidence type="ECO:0000259" key="1">
    <source>
        <dbReference type="PROSITE" id="PS51704"/>
    </source>
</evidence>
<evidence type="ECO:0000313" key="2">
    <source>
        <dbReference type="EMBL" id="MFD2661332.1"/>
    </source>
</evidence>
<dbReference type="InterPro" id="IPR030395">
    <property type="entry name" value="GP_PDE_dom"/>
</dbReference>
<name>A0ABW5QY60_9BACL</name>
<dbReference type="GO" id="GO:0016787">
    <property type="term" value="F:hydrolase activity"/>
    <property type="evidence" value="ECO:0007669"/>
    <property type="project" value="UniProtKB-KW"/>
</dbReference>
<dbReference type="Gene3D" id="3.20.20.190">
    <property type="entry name" value="Phosphatidylinositol (PI) phosphodiesterase"/>
    <property type="match status" value="1"/>
</dbReference>
<reference evidence="3" key="1">
    <citation type="journal article" date="2019" name="Int. J. Syst. Evol. Microbiol.">
        <title>The Global Catalogue of Microorganisms (GCM) 10K type strain sequencing project: providing services to taxonomists for standard genome sequencing and annotation.</title>
        <authorList>
            <consortium name="The Broad Institute Genomics Platform"/>
            <consortium name="The Broad Institute Genome Sequencing Center for Infectious Disease"/>
            <person name="Wu L."/>
            <person name="Ma J."/>
        </authorList>
    </citation>
    <scope>NUCLEOTIDE SEQUENCE [LARGE SCALE GENOMIC DNA]</scope>
    <source>
        <strain evidence="3">TISTR 1827</strain>
    </source>
</reference>
<dbReference type="EC" id="3.1.4.-" evidence="2"/>
<comment type="caution">
    <text evidence="2">The sequence shown here is derived from an EMBL/GenBank/DDBJ whole genome shotgun (WGS) entry which is preliminary data.</text>
</comment>
<dbReference type="CDD" id="cd08565">
    <property type="entry name" value="GDPD_pAtGDE_like"/>
    <property type="match status" value="1"/>
</dbReference>
<keyword evidence="2" id="KW-0378">Hydrolase</keyword>
<dbReference type="EMBL" id="JBHUMY010000013">
    <property type="protein sequence ID" value="MFD2661332.1"/>
    <property type="molecule type" value="Genomic_DNA"/>
</dbReference>
<dbReference type="SUPFAM" id="SSF51695">
    <property type="entry name" value="PLC-like phosphodiesterases"/>
    <property type="match status" value="1"/>
</dbReference>
<dbReference type="PANTHER" id="PTHR46211:SF14">
    <property type="entry name" value="GLYCEROPHOSPHODIESTER PHOSPHODIESTERASE"/>
    <property type="match status" value="1"/>
</dbReference>
<dbReference type="Pfam" id="PF03009">
    <property type="entry name" value="GDPD"/>
    <property type="match status" value="1"/>
</dbReference>
<sequence>MIERIQEGSSVLVSGHRGYKARYPENTLLAFQRALEIGVDMLEFDLHMTKDGHIVVIHDHTVDRTTNGTGEVGELTLRELKELDAGGWFGPAFEGLKIPTLEELCELLQGYPDVLLNVEIKRGPRAKATADAAVATLDRYGYMPRSVFVCFDADVLAYLHDRHGVRTQGFLEGVMHNFVHGEGGTYSKMWAAGVEMKLLTPDVVRMFGELGIMVWSYCPDTETEVLYSLGCGVKLMTCNDPVPALETRKKLQLA</sequence>
<proteinExistence type="predicted"/>
<accession>A0ABW5QY60</accession>
<dbReference type="PANTHER" id="PTHR46211">
    <property type="entry name" value="GLYCEROPHOSPHORYL DIESTER PHOSPHODIESTERASE"/>
    <property type="match status" value="1"/>
</dbReference>
<dbReference type="Proteomes" id="UP001597493">
    <property type="component" value="Unassembled WGS sequence"/>
</dbReference>
<keyword evidence="3" id="KW-1185">Reference proteome</keyword>
<dbReference type="PROSITE" id="PS51704">
    <property type="entry name" value="GP_PDE"/>
    <property type="match status" value="1"/>
</dbReference>
<dbReference type="InterPro" id="IPR017946">
    <property type="entry name" value="PLC-like_Pdiesterase_TIM-brl"/>
</dbReference>
<dbReference type="RefSeq" id="WP_379274047.1">
    <property type="nucleotide sequence ID" value="NZ_JBHUGT010000052.1"/>
</dbReference>
<gene>
    <name evidence="2" type="ORF">ACFSW5_13845</name>
</gene>
<feature type="domain" description="GP-PDE" evidence="1">
    <location>
        <begin position="11"/>
        <end position="249"/>
    </location>
</feature>
<protein>
    <submittedName>
        <fullName evidence="2">Glycerophosphodiester phosphodiesterase family protein</fullName>
        <ecNumber evidence="2">3.1.4.-</ecNumber>
    </submittedName>
</protein>